<keyword evidence="5" id="KW-0201">Cytochrome c-type biogenesis</keyword>
<dbReference type="NCBIfam" id="NF010061">
    <property type="entry name" value="PRK13538.1"/>
    <property type="match status" value="1"/>
</dbReference>
<accession>A0A6S7BIA8</accession>
<dbReference type="GO" id="GO:0022857">
    <property type="term" value="F:transmembrane transporter activity"/>
    <property type="evidence" value="ECO:0007669"/>
    <property type="project" value="InterPro"/>
</dbReference>
<dbReference type="GO" id="GO:0016887">
    <property type="term" value="F:ATP hydrolysis activity"/>
    <property type="evidence" value="ECO:0007669"/>
    <property type="project" value="InterPro"/>
</dbReference>
<proteinExistence type="predicted"/>
<keyword evidence="4" id="KW-0547">Nucleotide-binding</keyword>
<keyword evidence="3" id="KW-0997">Cell inner membrane</keyword>
<dbReference type="Proteomes" id="UP000494365">
    <property type="component" value="Unassembled WGS sequence"/>
</dbReference>
<protein>
    <submittedName>
        <fullName evidence="10">Cytochrome c biogenesis ATP-binding export protein CcmA</fullName>
    </submittedName>
</protein>
<keyword evidence="2" id="KW-1003">Cell membrane</keyword>
<dbReference type="PANTHER" id="PTHR43499:SF1">
    <property type="entry name" value="ABC TRANSPORTER I FAMILY MEMBER 1"/>
    <property type="match status" value="1"/>
</dbReference>
<evidence type="ECO:0000256" key="6">
    <source>
        <dbReference type="ARBA" id="ARBA00022840"/>
    </source>
</evidence>
<dbReference type="InterPro" id="IPR027417">
    <property type="entry name" value="P-loop_NTPase"/>
</dbReference>
<evidence type="ECO:0000256" key="3">
    <source>
        <dbReference type="ARBA" id="ARBA00022519"/>
    </source>
</evidence>
<dbReference type="PROSITE" id="PS50893">
    <property type="entry name" value="ABC_TRANSPORTER_2"/>
    <property type="match status" value="1"/>
</dbReference>
<feature type="domain" description="ABC transporter" evidence="9">
    <location>
        <begin position="15"/>
        <end position="219"/>
    </location>
</feature>
<dbReference type="Gene3D" id="3.40.50.300">
    <property type="entry name" value="P-loop containing nucleotide triphosphate hydrolases"/>
    <property type="match status" value="1"/>
</dbReference>
<dbReference type="PANTHER" id="PTHR43499">
    <property type="entry name" value="ABC TRANSPORTER I FAMILY MEMBER 1"/>
    <property type="match status" value="1"/>
</dbReference>
<dbReference type="SMART" id="SM00382">
    <property type="entry name" value="AAA"/>
    <property type="match status" value="1"/>
</dbReference>
<gene>
    <name evidence="10" type="primary">ccmA</name>
    <name evidence="10" type="ORF">LMG28614_05216</name>
</gene>
<evidence type="ECO:0000256" key="8">
    <source>
        <dbReference type="ARBA" id="ARBA00023136"/>
    </source>
</evidence>
<dbReference type="InterPro" id="IPR003593">
    <property type="entry name" value="AAA+_ATPase"/>
</dbReference>
<evidence type="ECO:0000256" key="4">
    <source>
        <dbReference type="ARBA" id="ARBA00022741"/>
    </source>
</evidence>
<dbReference type="NCBIfam" id="TIGR01189">
    <property type="entry name" value="ccmA"/>
    <property type="match status" value="1"/>
</dbReference>
<evidence type="ECO:0000256" key="1">
    <source>
        <dbReference type="ARBA" id="ARBA00022448"/>
    </source>
</evidence>
<evidence type="ECO:0000259" key="9">
    <source>
        <dbReference type="PROSITE" id="PS50893"/>
    </source>
</evidence>
<sequence length="220" mass="23987">MQSARAASNGAASRLTATGLACWRGSRLLFKELDFEVEAGQIVWVRGQNGRGKTSLLRLAAGLSAPEQGQILREGNFARRVPDDAPRCVFIGHANALKEDLTVSEALGFLLHIHGRPCELSAVHAALERLGLHSRRNAMVRTLSQGQRRRVALARLAIETDASLWILDEPFDALDADGVERVNGLMREHVQRGGGVLLSSHLEPSIPMLPVSEIDLGRYC</sequence>
<dbReference type="InterPro" id="IPR005895">
    <property type="entry name" value="ABC_transptr_haem_export_CcmA"/>
</dbReference>
<keyword evidence="6 10" id="KW-0067">ATP-binding</keyword>
<organism evidence="10 11">
    <name type="scientific">Paraburkholderia ultramafica</name>
    <dbReference type="NCBI Taxonomy" id="1544867"/>
    <lineage>
        <taxon>Bacteria</taxon>
        <taxon>Pseudomonadati</taxon>
        <taxon>Pseudomonadota</taxon>
        <taxon>Betaproteobacteria</taxon>
        <taxon>Burkholderiales</taxon>
        <taxon>Burkholderiaceae</taxon>
        <taxon>Paraburkholderia</taxon>
    </lineage>
</organism>
<evidence type="ECO:0000313" key="11">
    <source>
        <dbReference type="Proteomes" id="UP000494365"/>
    </source>
</evidence>
<dbReference type="EMBL" id="CADIKK010000028">
    <property type="protein sequence ID" value="CAB3800567.1"/>
    <property type="molecule type" value="Genomic_DNA"/>
</dbReference>
<dbReference type="GO" id="GO:0017004">
    <property type="term" value="P:cytochrome complex assembly"/>
    <property type="evidence" value="ECO:0007669"/>
    <property type="project" value="UniProtKB-KW"/>
</dbReference>
<evidence type="ECO:0000256" key="5">
    <source>
        <dbReference type="ARBA" id="ARBA00022748"/>
    </source>
</evidence>
<dbReference type="PROSITE" id="PS00211">
    <property type="entry name" value="ABC_TRANSPORTER_1"/>
    <property type="match status" value="1"/>
</dbReference>
<dbReference type="InterPro" id="IPR017871">
    <property type="entry name" value="ABC_transporter-like_CS"/>
</dbReference>
<evidence type="ECO:0000256" key="7">
    <source>
        <dbReference type="ARBA" id="ARBA00022967"/>
    </source>
</evidence>
<dbReference type="GO" id="GO:0005524">
    <property type="term" value="F:ATP binding"/>
    <property type="evidence" value="ECO:0007669"/>
    <property type="project" value="UniProtKB-KW"/>
</dbReference>
<keyword evidence="8" id="KW-0472">Membrane</keyword>
<keyword evidence="7" id="KW-1278">Translocase</keyword>
<keyword evidence="11" id="KW-1185">Reference proteome</keyword>
<dbReference type="Pfam" id="PF00005">
    <property type="entry name" value="ABC_tran"/>
    <property type="match status" value="1"/>
</dbReference>
<dbReference type="AlphaFoldDB" id="A0A6S7BIA8"/>
<reference evidence="10 11" key="1">
    <citation type="submission" date="2020-04" db="EMBL/GenBank/DDBJ databases">
        <authorList>
            <person name="De Canck E."/>
        </authorList>
    </citation>
    <scope>NUCLEOTIDE SEQUENCE [LARGE SCALE GENOMIC DNA]</scope>
    <source>
        <strain evidence="10 11">LMG 28614</strain>
    </source>
</reference>
<name>A0A6S7BIA8_9BURK</name>
<dbReference type="InterPro" id="IPR003439">
    <property type="entry name" value="ABC_transporter-like_ATP-bd"/>
</dbReference>
<evidence type="ECO:0000256" key="2">
    <source>
        <dbReference type="ARBA" id="ARBA00022475"/>
    </source>
</evidence>
<keyword evidence="1" id="KW-0813">Transport</keyword>
<evidence type="ECO:0000313" key="10">
    <source>
        <dbReference type="EMBL" id="CAB3800567.1"/>
    </source>
</evidence>
<dbReference type="SUPFAM" id="SSF52540">
    <property type="entry name" value="P-loop containing nucleoside triphosphate hydrolases"/>
    <property type="match status" value="1"/>
</dbReference>